<feature type="transmembrane region" description="Helical" evidence="8">
    <location>
        <begin position="657"/>
        <end position="677"/>
    </location>
</feature>
<sequence length="806" mass="85010">MFARLDKLTARPVLVLVVSFAFVAAMMVLGSGAASRLLSGGTEDLSSESARATEIVDERFPGSRPNLVLLVRPTAEDTPVEHPDVVAAGEELVERLAAEEGVTGVTSYWTSGALPLRSTDGRAAMITARITGDENTVSETFTRLAPEYRGEQGDVGVELGGEAAVRTETESTVEADTVRGELFALPITLVILLFVFRSVVAALVPLVVGLVTIATTNGVLRVITEFADVSIFAQNLATGLGLGLAIDYALLFLRRYREERERRPDVRGAVGATIATAGRTVVFSALTVAVALSSMLVFPQYFLRSFAYAGIPVVLFCAAAVLVMVPAALVLLGHRIDALDVYRMLRLRRRAAVSESDERQSGRTWYRLAMAVMRRAPLFAVGTTALLLLLAVPFLRVELGPADHRQLPGHSESRQVAEAAQEEFPGRADGSIDVLLPVPVDDPAEDPLLVPTRAAELSEMEGVFAVVTPLGTFQEGALAFAPTPVDTERIAGDRMAFSVVPEEDIAAVSPESRAMVEELREIPGALVTGQAATFFDAQDALAERLPVALAIIVVAALVLMFLFTGSVLVSVQTLVLNGLSLTVMFGAAVWIWQDGNGAALLGFDPIGQIETTLPVLMFCLTFGLSMDYNIIVLSRIKEEYDRGGDHRAAIALGLQRTGGLVTAAALILAVVLFGIGSSQITNMQMLGIGVALAILMDATVVRGFLLPALMALTGRATWWAPAPLKRFQERFGLRDEPAPPGAPEGTVPGGADPAPRRPVPSTAPAAALPSSATSGPDIGNAAGAAGPGGEPPAEPSMEPSGPTGRT</sequence>
<organism evidence="10 11">
    <name type="scientific">Streptomonospora mangrovi</name>
    <dbReference type="NCBI Taxonomy" id="2883123"/>
    <lineage>
        <taxon>Bacteria</taxon>
        <taxon>Bacillati</taxon>
        <taxon>Actinomycetota</taxon>
        <taxon>Actinomycetes</taxon>
        <taxon>Streptosporangiales</taxon>
        <taxon>Nocardiopsidaceae</taxon>
        <taxon>Streptomonospora</taxon>
    </lineage>
</organism>
<accession>A0A9X3SIB0</accession>
<evidence type="ECO:0000256" key="5">
    <source>
        <dbReference type="ARBA" id="ARBA00022989"/>
    </source>
</evidence>
<gene>
    <name evidence="10" type="ORF">LG943_17365</name>
</gene>
<dbReference type="Proteomes" id="UP001140076">
    <property type="component" value="Unassembled WGS sequence"/>
</dbReference>
<comment type="subcellular location">
    <subcellularLocation>
        <location evidence="1">Cell membrane</location>
        <topology evidence="1">Multi-pass membrane protein</topology>
    </subcellularLocation>
</comment>
<feature type="transmembrane region" description="Helical" evidence="8">
    <location>
        <begin position="309"/>
        <end position="333"/>
    </location>
</feature>
<feature type="transmembrane region" description="Helical" evidence="8">
    <location>
        <begin position="683"/>
        <end position="705"/>
    </location>
</feature>
<evidence type="ECO:0000259" key="9">
    <source>
        <dbReference type="PROSITE" id="PS50156"/>
    </source>
</evidence>
<keyword evidence="6 8" id="KW-0472">Membrane</keyword>
<feature type="domain" description="SSD" evidence="9">
    <location>
        <begin position="240"/>
        <end position="331"/>
    </location>
</feature>
<evidence type="ECO:0000256" key="2">
    <source>
        <dbReference type="ARBA" id="ARBA00010157"/>
    </source>
</evidence>
<reference evidence="10" key="1">
    <citation type="submission" date="2021-10" db="EMBL/GenBank/DDBJ databases">
        <title>Streptomonospora sp. nov., isolated from mangrove soil.</title>
        <authorList>
            <person name="Chen X."/>
            <person name="Ge X."/>
            <person name="Liu W."/>
        </authorList>
    </citation>
    <scope>NUCLEOTIDE SEQUENCE</scope>
    <source>
        <strain evidence="10">S1-112</strain>
    </source>
</reference>
<dbReference type="InterPro" id="IPR004869">
    <property type="entry name" value="MMPL_dom"/>
</dbReference>
<dbReference type="PANTHER" id="PTHR33406:SF11">
    <property type="entry name" value="MEMBRANE PROTEIN SCO6666-RELATED"/>
    <property type="match status" value="1"/>
</dbReference>
<dbReference type="EMBL" id="JAJAQC010000029">
    <property type="protein sequence ID" value="MDA0566069.1"/>
    <property type="molecule type" value="Genomic_DNA"/>
</dbReference>
<feature type="transmembrane region" description="Helical" evidence="8">
    <location>
        <begin position="189"/>
        <end position="211"/>
    </location>
</feature>
<evidence type="ECO:0000313" key="11">
    <source>
        <dbReference type="Proteomes" id="UP001140076"/>
    </source>
</evidence>
<dbReference type="GO" id="GO:0005886">
    <property type="term" value="C:plasma membrane"/>
    <property type="evidence" value="ECO:0007669"/>
    <property type="project" value="UniProtKB-SubCell"/>
</dbReference>
<dbReference type="AlphaFoldDB" id="A0A9X3SIB0"/>
<proteinExistence type="inferred from homology"/>
<evidence type="ECO:0000256" key="8">
    <source>
        <dbReference type="SAM" id="Phobius"/>
    </source>
</evidence>
<name>A0A9X3SIB0_9ACTN</name>
<evidence type="ECO:0000256" key="6">
    <source>
        <dbReference type="ARBA" id="ARBA00023136"/>
    </source>
</evidence>
<feature type="transmembrane region" description="Helical" evidence="8">
    <location>
        <begin position="281"/>
        <end position="303"/>
    </location>
</feature>
<evidence type="ECO:0000256" key="1">
    <source>
        <dbReference type="ARBA" id="ARBA00004651"/>
    </source>
</evidence>
<evidence type="ECO:0000256" key="7">
    <source>
        <dbReference type="SAM" id="MobiDB-lite"/>
    </source>
</evidence>
<dbReference type="RefSeq" id="WP_270073329.1">
    <property type="nucleotide sequence ID" value="NZ_JAJAQC010000029.1"/>
</dbReference>
<feature type="transmembrane region" description="Helical" evidence="8">
    <location>
        <begin position="547"/>
        <end position="569"/>
    </location>
</feature>
<dbReference type="PROSITE" id="PS50156">
    <property type="entry name" value="SSD"/>
    <property type="match status" value="1"/>
</dbReference>
<feature type="compositionally biased region" description="Low complexity" evidence="7">
    <location>
        <begin position="795"/>
        <end position="806"/>
    </location>
</feature>
<protein>
    <submittedName>
        <fullName evidence="10">MMPL family transporter</fullName>
    </submittedName>
</protein>
<feature type="transmembrane region" description="Helical" evidence="8">
    <location>
        <begin position="12"/>
        <end position="29"/>
    </location>
</feature>
<dbReference type="Gene3D" id="1.20.1640.10">
    <property type="entry name" value="Multidrug efflux transporter AcrB transmembrane domain"/>
    <property type="match status" value="2"/>
</dbReference>
<comment type="similarity">
    <text evidence="2">Belongs to the resistance-nodulation-cell division (RND) (TC 2.A.6) family. MmpL subfamily.</text>
</comment>
<feature type="compositionally biased region" description="Low complexity" evidence="7">
    <location>
        <begin position="759"/>
        <end position="784"/>
    </location>
</feature>
<dbReference type="Pfam" id="PF03176">
    <property type="entry name" value="MMPL"/>
    <property type="match status" value="2"/>
</dbReference>
<evidence type="ECO:0000256" key="3">
    <source>
        <dbReference type="ARBA" id="ARBA00022475"/>
    </source>
</evidence>
<dbReference type="InterPro" id="IPR050545">
    <property type="entry name" value="Mycobact_MmpL"/>
</dbReference>
<keyword evidence="5 8" id="KW-1133">Transmembrane helix</keyword>
<feature type="transmembrane region" description="Helical" evidence="8">
    <location>
        <begin position="574"/>
        <end position="593"/>
    </location>
</feature>
<dbReference type="InterPro" id="IPR000731">
    <property type="entry name" value="SSD"/>
</dbReference>
<comment type="caution">
    <text evidence="10">The sequence shown here is derived from an EMBL/GenBank/DDBJ whole genome shotgun (WGS) entry which is preliminary data.</text>
</comment>
<keyword evidence="11" id="KW-1185">Reference proteome</keyword>
<dbReference type="SUPFAM" id="SSF82866">
    <property type="entry name" value="Multidrug efflux transporter AcrB transmembrane domain"/>
    <property type="match status" value="2"/>
</dbReference>
<feature type="transmembrane region" description="Helical" evidence="8">
    <location>
        <begin position="613"/>
        <end position="636"/>
    </location>
</feature>
<dbReference type="PANTHER" id="PTHR33406">
    <property type="entry name" value="MEMBRANE PROTEIN MJ1562-RELATED"/>
    <property type="match status" value="1"/>
</dbReference>
<evidence type="ECO:0000256" key="4">
    <source>
        <dbReference type="ARBA" id="ARBA00022692"/>
    </source>
</evidence>
<keyword evidence="3" id="KW-1003">Cell membrane</keyword>
<feature type="transmembrane region" description="Helical" evidence="8">
    <location>
        <begin position="231"/>
        <end position="253"/>
    </location>
</feature>
<feature type="transmembrane region" description="Helical" evidence="8">
    <location>
        <begin position="376"/>
        <end position="395"/>
    </location>
</feature>
<evidence type="ECO:0000313" key="10">
    <source>
        <dbReference type="EMBL" id="MDA0566069.1"/>
    </source>
</evidence>
<keyword evidence="4 8" id="KW-0812">Transmembrane</keyword>
<feature type="region of interest" description="Disordered" evidence="7">
    <location>
        <begin position="733"/>
        <end position="806"/>
    </location>
</feature>